<keyword evidence="9" id="KW-1133">Transmembrane helix</keyword>
<dbReference type="PANTHER" id="PTHR46206">
    <property type="entry name" value="CYTOCHROME P450"/>
    <property type="match status" value="1"/>
</dbReference>
<evidence type="ECO:0000256" key="1">
    <source>
        <dbReference type="ARBA" id="ARBA00001971"/>
    </source>
</evidence>
<gene>
    <name evidence="10" type="ORF">MDCFG202_LOCUS592190</name>
</gene>
<evidence type="ECO:0000313" key="10">
    <source>
        <dbReference type="EMBL" id="CAG2010020.1"/>
    </source>
</evidence>
<evidence type="ECO:0000256" key="3">
    <source>
        <dbReference type="ARBA" id="ARBA00010617"/>
    </source>
</evidence>
<feature type="transmembrane region" description="Helical" evidence="9">
    <location>
        <begin position="150"/>
        <end position="172"/>
    </location>
</feature>
<evidence type="ECO:0000256" key="4">
    <source>
        <dbReference type="ARBA" id="ARBA00022617"/>
    </source>
</evidence>
<keyword evidence="7" id="KW-0408">Iron</keyword>
<keyword evidence="8" id="KW-0503">Monooxygenase</keyword>
<accession>A0A9N8RR25</accession>
<dbReference type="Proteomes" id="UP000746612">
    <property type="component" value="Unassembled WGS sequence"/>
</dbReference>
<keyword evidence="9" id="KW-0812">Transmembrane</keyword>
<evidence type="ECO:0000313" key="11">
    <source>
        <dbReference type="Proteomes" id="UP000746612"/>
    </source>
</evidence>
<proteinExistence type="inferred from homology"/>
<comment type="subcellular location">
    <subcellularLocation>
        <location evidence="2">Membrane</location>
        <topology evidence="2">Single-pass membrane protein</topology>
    </subcellularLocation>
</comment>
<sequence length="183" mass="20957">MINALVTLIDPLELAGLRALRFVIMFVVLWSAMGLLALAWWICKQSLSEWALLYPVVGDPQVHSFEENLIKGVQQYCDLPFILAGLRPPLLILLMSVFHEIYNKPNEYISIIAEHEDKFQGKYTYITTIRPEIPATILYASKQWPWISNWLLVCLYEMMLGTVALLSGRAFVGLPLCRDEGWL</sequence>
<evidence type="ECO:0000256" key="8">
    <source>
        <dbReference type="ARBA" id="ARBA00023033"/>
    </source>
</evidence>
<comment type="similarity">
    <text evidence="3">Belongs to the cytochrome P450 family.</text>
</comment>
<dbReference type="GO" id="GO:0046872">
    <property type="term" value="F:metal ion binding"/>
    <property type="evidence" value="ECO:0007669"/>
    <property type="project" value="UniProtKB-KW"/>
</dbReference>
<protein>
    <submittedName>
        <fullName evidence="10">Uncharacterized protein</fullName>
    </submittedName>
</protein>
<evidence type="ECO:0000256" key="9">
    <source>
        <dbReference type="SAM" id="Phobius"/>
    </source>
</evidence>
<keyword evidence="6" id="KW-0560">Oxidoreductase</keyword>
<comment type="caution">
    <text evidence="10">The sequence shown here is derived from an EMBL/GenBank/DDBJ whole genome shotgun (WGS) entry which is preliminary data.</text>
</comment>
<dbReference type="GO" id="GO:0016020">
    <property type="term" value="C:membrane"/>
    <property type="evidence" value="ECO:0007669"/>
    <property type="project" value="UniProtKB-SubCell"/>
</dbReference>
<feature type="transmembrane region" description="Helical" evidence="9">
    <location>
        <begin position="20"/>
        <end position="43"/>
    </location>
</feature>
<dbReference type="GO" id="GO:0004497">
    <property type="term" value="F:monooxygenase activity"/>
    <property type="evidence" value="ECO:0007669"/>
    <property type="project" value="UniProtKB-KW"/>
</dbReference>
<evidence type="ECO:0000256" key="7">
    <source>
        <dbReference type="ARBA" id="ARBA00023004"/>
    </source>
</evidence>
<organism evidence="10 11">
    <name type="scientific">Gibberella zeae</name>
    <name type="common">Wheat head blight fungus</name>
    <name type="synonym">Fusarium graminearum</name>
    <dbReference type="NCBI Taxonomy" id="5518"/>
    <lineage>
        <taxon>Eukaryota</taxon>
        <taxon>Fungi</taxon>
        <taxon>Dikarya</taxon>
        <taxon>Ascomycota</taxon>
        <taxon>Pezizomycotina</taxon>
        <taxon>Sordariomycetes</taxon>
        <taxon>Hypocreomycetidae</taxon>
        <taxon>Hypocreales</taxon>
        <taxon>Nectriaceae</taxon>
        <taxon>Fusarium</taxon>
    </lineage>
</organism>
<evidence type="ECO:0000256" key="5">
    <source>
        <dbReference type="ARBA" id="ARBA00022723"/>
    </source>
</evidence>
<name>A0A9N8RR25_GIBZA</name>
<evidence type="ECO:0000256" key="6">
    <source>
        <dbReference type="ARBA" id="ARBA00023002"/>
    </source>
</evidence>
<keyword evidence="4" id="KW-0349">Heme</keyword>
<evidence type="ECO:0000256" key="2">
    <source>
        <dbReference type="ARBA" id="ARBA00004167"/>
    </source>
</evidence>
<dbReference type="EMBL" id="CAJPIJ010000205">
    <property type="protein sequence ID" value="CAG2010020.1"/>
    <property type="molecule type" value="Genomic_DNA"/>
</dbReference>
<keyword evidence="5" id="KW-0479">Metal-binding</keyword>
<dbReference type="PANTHER" id="PTHR46206:SF6">
    <property type="entry name" value="CYTOCHROME P450 MONOOXYGENASE AN1598-RELATED"/>
    <property type="match status" value="1"/>
</dbReference>
<keyword evidence="9" id="KW-0472">Membrane</keyword>
<dbReference type="AlphaFoldDB" id="A0A9N8RR25"/>
<reference evidence="10" key="1">
    <citation type="submission" date="2021-03" db="EMBL/GenBank/DDBJ databases">
        <authorList>
            <person name="Alouane T."/>
            <person name="Langin T."/>
            <person name="Bonhomme L."/>
        </authorList>
    </citation>
    <scope>NUCLEOTIDE SEQUENCE</scope>
    <source>
        <strain evidence="10">MDC_Fg202</strain>
    </source>
</reference>
<comment type="cofactor">
    <cofactor evidence="1">
        <name>heme</name>
        <dbReference type="ChEBI" id="CHEBI:30413"/>
    </cofactor>
</comment>